<proteinExistence type="predicted"/>
<comment type="caution">
    <text evidence="1">The sequence shown here is derived from an EMBL/GenBank/DDBJ whole genome shotgun (WGS) entry which is preliminary data.</text>
</comment>
<dbReference type="PATRIC" id="fig|889306.3.peg.2826"/>
<accession>A0A0C2VMN7</accession>
<gene>
    <name evidence="1" type="ORF">KP78_28120</name>
</gene>
<keyword evidence="2" id="KW-1185">Reference proteome</keyword>
<dbReference type="EMBL" id="JXRP01000018">
    <property type="protein sequence ID" value="KIL45268.1"/>
    <property type="molecule type" value="Genomic_DNA"/>
</dbReference>
<reference evidence="1 2" key="1">
    <citation type="submission" date="2015-01" db="EMBL/GenBank/DDBJ databases">
        <title>Genome sequencing of Jeotgalibacillus soli.</title>
        <authorList>
            <person name="Goh K.M."/>
            <person name="Chan K.-G."/>
            <person name="Yaakop A.S."/>
            <person name="Ee R."/>
            <person name="Gan H.M."/>
            <person name="Chan C.S."/>
        </authorList>
    </citation>
    <scope>NUCLEOTIDE SEQUENCE [LARGE SCALE GENOMIC DNA]</scope>
    <source>
        <strain evidence="1 2">P9</strain>
    </source>
</reference>
<dbReference type="RefSeq" id="WP_162835596.1">
    <property type="nucleotide sequence ID" value="NZ_JXRP01000018.1"/>
</dbReference>
<name>A0A0C2VMN7_9BACL</name>
<dbReference type="AlphaFoldDB" id="A0A0C2VMN7"/>
<evidence type="ECO:0000313" key="1">
    <source>
        <dbReference type="EMBL" id="KIL45268.1"/>
    </source>
</evidence>
<protein>
    <submittedName>
        <fullName evidence="1">Uncharacterized protein</fullName>
    </submittedName>
</protein>
<sequence length="46" mass="5361">MDKKPNHYDGSLQVQFESENEPAVKEPFEITDEARKNISFNPYTSE</sequence>
<dbReference type="Proteomes" id="UP000031938">
    <property type="component" value="Unassembled WGS sequence"/>
</dbReference>
<organism evidence="1 2">
    <name type="scientific">Jeotgalibacillus soli</name>
    <dbReference type="NCBI Taxonomy" id="889306"/>
    <lineage>
        <taxon>Bacteria</taxon>
        <taxon>Bacillati</taxon>
        <taxon>Bacillota</taxon>
        <taxon>Bacilli</taxon>
        <taxon>Bacillales</taxon>
        <taxon>Caryophanaceae</taxon>
        <taxon>Jeotgalibacillus</taxon>
    </lineage>
</organism>
<evidence type="ECO:0000313" key="2">
    <source>
        <dbReference type="Proteomes" id="UP000031938"/>
    </source>
</evidence>